<dbReference type="Gene3D" id="3.90.550.10">
    <property type="entry name" value="Spore Coat Polysaccharide Biosynthesis Protein SpsA, Chain A"/>
    <property type="match status" value="1"/>
</dbReference>
<proteinExistence type="predicted"/>
<dbReference type="PANTHER" id="PTHR22916">
    <property type="entry name" value="GLYCOSYLTRANSFERASE"/>
    <property type="match status" value="1"/>
</dbReference>
<dbReference type="InterPro" id="IPR001173">
    <property type="entry name" value="Glyco_trans_2-like"/>
</dbReference>
<evidence type="ECO:0000313" key="3">
    <source>
        <dbReference type="Proteomes" id="UP000184225"/>
    </source>
</evidence>
<keyword evidence="2" id="KW-0808">Transferase</keyword>
<name>A0A1M6AMK4_9FLAO</name>
<feature type="domain" description="Glycosyltransferase 2-like" evidence="1">
    <location>
        <begin position="17"/>
        <end position="151"/>
    </location>
</feature>
<organism evidence="2 3">
    <name type="scientific">Mesonia phycicola</name>
    <dbReference type="NCBI Taxonomy" id="579105"/>
    <lineage>
        <taxon>Bacteria</taxon>
        <taxon>Pseudomonadati</taxon>
        <taxon>Bacteroidota</taxon>
        <taxon>Flavobacteriia</taxon>
        <taxon>Flavobacteriales</taxon>
        <taxon>Flavobacteriaceae</taxon>
        <taxon>Mesonia</taxon>
    </lineage>
</organism>
<sequence>MHSISVLYMKSSSPLVSVIIPTYNRAHLIGETLDSIIAQTYVNWECIVVDDGSTDNTDTVMQRYIEEDTRIQYHHRPEAHLPGGNGARNYGFKKSIGEYIVWFDSDDLMTENHIQVKIEMITSSENDFCITRTKFFNHHNSIMDKFYQFDKYSINLENYILQKINWITMDIIIKRKTAINLFFDENLKCGQEYNYFSKMLIISSNGEFKNEVVTLRRFDENTISQNIRKKSDCKLLSRWFTYLEVSARLSLKTKKDLLIGIYTHVIRIKKIPKEISKIQFVSQITKIFKLRAIFMITYYYVSKVTNRFYFLRKLAFNE</sequence>
<dbReference type="STRING" id="579105.SAMN04488096_101348"/>
<dbReference type="EMBL" id="FQYY01000001">
    <property type="protein sequence ID" value="SHI37744.1"/>
    <property type="molecule type" value="Genomic_DNA"/>
</dbReference>
<dbReference type="PANTHER" id="PTHR22916:SF3">
    <property type="entry name" value="UDP-GLCNAC:BETAGAL BETA-1,3-N-ACETYLGLUCOSAMINYLTRANSFERASE-LIKE PROTEIN 1"/>
    <property type="match status" value="1"/>
</dbReference>
<dbReference type="InterPro" id="IPR029044">
    <property type="entry name" value="Nucleotide-diphossugar_trans"/>
</dbReference>
<dbReference type="SUPFAM" id="SSF53448">
    <property type="entry name" value="Nucleotide-diphospho-sugar transferases"/>
    <property type="match status" value="1"/>
</dbReference>
<dbReference type="AlphaFoldDB" id="A0A1M6AMK4"/>
<evidence type="ECO:0000313" key="2">
    <source>
        <dbReference type="EMBL" id="SHI37744.1"/>
    </source>
</evidence>
<dbReference type="CDD" id="cd00761">
    <property type="entry name" value="Glyco_tranf_GTA_type"/>
    <property type="match status" value="1"/>
</dbReference>
<gene>
    <name evidence="2" type="ORF">SAMN04488096_101348</name>
</gene>
<protein>
    <submittedName>
        <fullName evidence="2">Glycosyltransferase involved in cell wall bisynthesis</fullName>
    </submittedName>
</protein>
<dbReference type="Proteomes" id="UP000184225">
    <property type="component" value="Unassembled WGS sequence"/>
</dbReference>
<evidence type="ECO:0000259" key="1">
    <source>
        <dbReference type="Pfam" id="PF00535"/>
    </source>
</evidence>
<dbReference type="GO" id="GO:0016758">
    <property type="term" value="F:hexosyltransferase activity"/>
    <property type="evidence" value="ECO:0007669"/>
    <property type="project" value="UniProtKB-ARBA"/>
</dbReference>
<keyword evidence="3" id="KW-1185">Reference proteome</keyword>
<reference evidence="2 3" key="1">
    <citation type="submission" date="2016-11" db="EMBL/GenBank/DDBJ databases">
        <authorList>
            <person name="Jaros S."/>
            <person name="Januszkiewicz K."/>
            <person name="Wedrychowicz H."/>
        </authorList>
    </citation>
    <scope>NUCLEOTIDE SEQUENCE [LARGE SCALE GENOMIC DNA]</scope>
    <source>
        <strain evidence="2 3">DSM 21425</strain>
    </source>
</reference>
<accession>A0A1M6AMK4</accession>
<dbReference type="Pfam" id="PF00535">
    <property type="entry name" value="Glycos_transf_2"/>
    <property type="match status" value="1"/>
</dbReference>